<evidence type="ECO:0000313" key="4">
    <source>
        <dbReference type="Proteomes" id="UP000242763"/>
    </source>
</evidence>
<sequence>MENAMGVATSLARLTARFLRHRRGNFGMIAAIIAPVLLLAVGYGVNSAQVALTRSNLLAALDAAVTSTARDLTTGTITEKDAPKVVEAFLIANGLRGFAEEGRLTLDSLAIDRLEGTVTAQASVELDVAFALFGAANRQKVTAGSAAIYSAKKVEVAMMLDLTGSMKKSGSTDKLGDLQRAARSAVSTLLGKQDPDKPRVRIALIPYANSVNVGSLAPQSVYVEQKVGDRGKVVSNVDPKNVTTNNRPDNCATERVGTRRYEDVGPEVQMVNRDFFLTEFSDGKAGYTASVRCPVAALVPLTSDRTKLNSTINAFVADGGTGGHMGIQWAWYMLSDKWKNVVGAAAAPGPYKEQDIAKYAILMTDGEFNLGFLGATTANGAYGTAAANRSIPHAKRLCEEMRKAGIEIFTVGFYLPNAAARDVMSSCASSPRYFFDTANGNELNAAFVAIARNIEKLALTK</sequence>
<dbReference type="SUPFAM" id="SSF53300">
    <property type="entry name" value="vWA-like"/>
    <property type="match status" value="1"/>
</dbReference>
<dbReference type="Gene3D" id="3.40.50.410">
    <property type="entry name" value="von Willebrand factor, type A domain"/>
    <property type="match status" value="1"/>
</dbReference>
<dbReference type="STRING" id="1121003.SAMN03080618_02498"/>
<dbReference type="Proteomes" id="UP000242763">
    <property type="component" value="Unassembled WGS sequence"/>
</dbReference>
<feature type="transmembrane region" description="Helical" evidence="1">
    <location>
        <begin position="26"/>
        <end position="45"/>
    </location>
</feature>
<accession>A0A1I3PXG1</accession>
<reference evidence="4" key="1">
    <citation type="submission" date="2016-10" db="EMBL/GenBank/DDBJ databases">
        <authorList>
            <person name="Varghese N."/>
            <person name="Submissions S."/>
        </authorList>
    </citation>
    <scope>NUCLEOTIDE SEQUENCE [LARGE SCALE GENOMIC DNA]</scope>
    <source>
        <strain evidence="4">DSM 21857</strain>
    </source>
</reference>
<evidence type="ECO:0000313" key="3">
    <source>
        <dbReference type="EMBL" id="SFJ26534.1"/>
    </source>
</evidence>
<gene>
    <name evidence="3" type="ORF">SAMN03080618_02498</name>
</gene>
<organism evidence="3 4">
    <name type="scientific">Aquamicrobium aerolatum DSM 21857</name>
    <dbReference type="NCBI Taxonomy" id="1121003"/>
    <lineage>
        <taxon>Bacteria</taxon>
        <taxon>Pseudomonadati</taxon>
        <taxon>Pseudomonadota</taxon>
        <taxon>Alphaproteobacteria</taxon>
        <taxon>Hyphomicrobiales</taxon>
        <taxon>Phyllobacteriaceae</taxon>
        <taxon>Aerobium</taxon>
    </lineage>
</organism>
<dbReference type="AlphaFoldDB" id="A0A1I3PXG1"/>
<name>A0A1I3PXG1_9HYPH</name>
<evidence type="ECO:0000256" key="1">
    <source>
        <dbReference type="SAM" id="Phobius"/>
    </source>
</evidence>
<keyword evidence="1" id="KW-1133">Transmembrane helix</keyword>
<protein>
    <submittedName>
        <fullName evidence="3">Flp pilus assembly protein TadG</fullName>
    </submittedName>
</protein>
<keyword evidence="4" id="KW-1185">Reference proteome</keyword>
<dbReference type="PROSITE" id="PS50234">
    <property type="entry name" value="VWFA"/>
    <property type="match status" value="1"/>
</dbReference>
<keyword evidence="1" id="KW-0472">Membrane</keyword>
<keyword evidence="1" id="KW-0812">Transmembrane</keyword>
<dbReference type="InterPro" id="IPR036465">
    <property type="entry name" value="vWFA_dom_sf"/>
</dbReference>
<feature type="domain" description="VWFA" evidence="2">
    <location>
        <begin position="155"/>
        <end position="454"/>
    </location>
</feature>
<proteinExistence type="predicted"/>
<evidence type="ECO:0000259" key="2">
    <source>
        <dbReference type="PROSITE" id="PS50234"/>
    </source>
</evidence>
<dbReference type="InterPro" id="IPR002035">
    <property type="entry name" value="VWF_A"/>
</dbReference>
<dbReference type="EMBL" id="FORF01000013">
    <property type="protein sequence ID" value="SFJ26534.1"/>
    <property type="molecule type" value="Genomic_DNA"/>
</dbReference>